<protein>
    <recommendedName>
        <fullName evidence="14">Heparan sulfate 2-O-sulfotransferase pipe</fullName>
    </recommendedName>
</protein>
<keyword evidence="7" id="KW-0333">Golgi apparatus</keyword>
<proteinExistence type="inferred from homology"/>
<evidence type="ECO:0000256" key="9">
    <source>
        <dbReference type="ARBA" id="ARBA00023180"/>
    </source>
</evidence>
<reference evidence="12" key="1">
    <citation type="submission" date="2009-08" db="EMBL/GenBank/DDBJ databases">
        <title>Annotation of Salpingoeca rosetta.</title>
        <authorList>
            <consortium name="The Broad Institute Genome Sequencing Platform"/>
            <person name="Russ C."/>
            <person name="Cuomo C."/>
            <person name="Burger G."/>
            <person name="Gray M.W."/>
            <person name="Holland P.W.H."/>
            <person name="King N."/>
            <person name="Lang F.B.F."/>
            <person name="Roger A.J."/>
            <person name="Ruiz-Trillo I."/>
            <person name="Young S.K."/>
            <person name="Zeng Q."/>
            <person name="Gargeya S."/>
            <person name="Alvarado L."/>
            <person name="Berlin A."/>
            <person name="Chapman S.B."/>
            <person name="Chen Z."/>
            <person name="Freedman E."/>
            <person name="Gellesch M."/>
            <person name="Goldberg J."/>
            <person name="Griggs A."/>
            <person name="Gujja S."/>
            <person name="Heilman E."/>
            <person name="Heiman D."/>
            <person name="Howarth C."/>
            <person name="Mehta T."/>
            <person name="Neiman D."/>
            <person name="Pearson M."/>
            <person name="Roberts A."/>
            <person name="Saif S."/>
            <person name="Shea T."/>
            <person name="Shenoy N."/>
            <person name="Sisk P."/>
            <person name="Stolte C."/>
            <person name="Sykes S."/>
            <person name="White J."/>
            <person name="Yandava C."/>
            <person name="Haas B."/>
            <person name="Nusbaum C."/>
            <person name="Birren B."/>
        </authorList>
    </citation>
    <scope>NUCLEOTIDE SEQUENCE [LARGE SCALE GENOMIC DNA]</scope>
    <source>
        <strain evidence="12">ATCC 50818</strain>
    </source>
</reference>
<evidence type="ECO:0000256" key="2">
    <source>
        <dbReference type="ARBA" id="ARBA00010569"/>
    </source>
</evidence>
<dbReference type="Proteomes" id="UP000007799">
    <property type="component" value="Unassembled WGS sequence"/>
</dbReference>
<dbReference type="OrthoDB" id="10019582at2759"/>
<dbReference type="KEGG" id="sre:PTSG_01658"/>
<keyword evidence="9" id="KW-0325">Glycoprotein</keyword>
<feature type="chain" id="PRO_5003290547" description="Heparan sulfate 2-O-sulfotransferase pipe" evidence="11">
    <location>
        <begin position="23"/>
        <end position="329"/>
    </location>
</feature>
<accession>F2TYK5</accession>
<evidence type="ECO:0000313" key="13">
    <source>
        <dbReference type="Proteomes" id="UP000007799"/>
    </source>
</evidence>
<dbReference type="eggNOG" id="KOG3922">
    <property type="taxonomic scope" value="Eukaryota"/>
</dbReference>
<evidence type="ECO:0000256" key="1">
    <source>
        <dbReference type="ARBA" id="ARBA00004323"/>
    </source>
</evidence>
<keyword evidence="4" id="KW-0812">Transmembrane</keyword>
<dbReference type="OMA" id="PMPIYVN"/>
<keyword evidence="6" id="KW-1133">Transmembrane helix</keyword>
<keyword evidence="8" id="KW-0472">Membrane</keyword>
<evidence type="ECO:0000256" key="3">
    <source>
        <dbReference type="ARBA" id="ARBA00022679"/>
    </source>
</evidence>
<dbReference type="PANTHER" id="PTHR12129:SF15">
    <property type="entry name" value="URONYL 2-SULFOTRANSFERASE"/>
    <property type="match status" value="1"/>
</dbReference>
<dbReference type="GO" id="GO:0008146">
    <property type="term" value="F:sulfotransferase activity"/>
    <property type="evidence" value="ECO:0007669"/>
    <property type="project" value="InterPro"/>
</dbReference>
<evidence type="ECO:0000256" key="11">
    <source>
        <dbReference type="SAM" id="SignalP"/>
    </source>
</evidence>
<dbReference type="PANTHER" id="PTHR12129">
    <property type="entry name" value="HEPARAN SULFATE 2-O-SULFOTRANSFERASE"/>
    <property type="match status" value="1"/>
</dbReference>
<keyword evidence="11" id="KW-0732">Signal</keyword>
<evidence type="ECO:0000256" key="8">
    <source>
        <dbReference type="ARBA" id="ARBA00023136"/>
    </source>
</evidence>
<dbReference type="EMBL" id="GL832957">
    <property type="protein sequence ID" value="EGD78679.1"/>
    <property type="molecule type" value="Genomic_DNA"/>
</dbReference>
<organism evidence="13">
    <name type="scientific">Salpingoeca rosetta (strain ATCC 50818 / BSB-021)</name>
    <dbReference type="NCBI Taxonomy" id="946362"/>
    <lineage>
        <taxon>Eukaryota</taxon>
        <taxon>Choanoflagellata</taxon>
        <taxon>Craspedida</taxon>
        <taxon>Salpingoecidae</taxon>
        <taxon>Salpingoeca</taxon>
    </lineage>
</organism>
<evidence type="ECO:0000256" key="4">
    <source>
        <dbReference type="ARBA" id="ARBA00022692"/>
    </source>
</evidence>
<sequence length="329" mass="37631">MVAFLSWPLVVLVVVVMMMVLAGPTSCGAAGIASDQATDATKVFYNRVPKAASTALRSIISDLARHKRNLKFVSSKVYDDRKRWSREEERANAERINFVFETNFDQHVIYDQHVRYINFTQFGLQQPVYINMVREPAARIVSSYYFARTGDSSKREQVRRKLGEQADWSVDECLAHGDNCTFARNMGGNLMTKFFCGHADVCNRVGPAALEQALYNLEHNYAVVGITERFDDTLALLEATLPHIFRGAVRLRERHGIKKSNRNTRAGPTPNAETIAAIRHSARYDVALYDRAVDLFERRLRKAQQQQQQQQQEQPLKRPSRPRDYDDDD</sequence>
<feature type="region of interest" description="Disordered" evidence="10">
    <location>
        <begin position="300"/>
        <end position="329"/>
    </location>
</feature>
<evidence type="ECO:0000313" key="12">
    <source>
        <dbReference type="EMBL" id="EGD78679.1"/>
    </source>
</evidence>
<name>F2TYK5_SALR5</name>
<dbReference type="FunCoup" id="F2TYK5">
    <property type="interactions" value="777"/>
</dbReference>
<dbReference type="GeneID" id="16078231"/>
<feature type="signal peptide" evidence="11">
    <location>
        <begin position="1"/>
        <end position="22"/>
    </location>
</feature>
<dbReference type="RefSeq" id="XP_004997636.1">
    <property type="nucleotide sequence ID" value="XM_004997579.1"/>
</dbReference>
<dbReference type="InParanoid" id="F2TYK5"/>
<evidence type="ECO:0008006" key="14">
    <source>
        <dbReference type="Google" id="ProtNLM"/>
    </source>
</evidence>
<dbReference type="SUPFAM" id="SSF52540">
    <property type="entry name" value="P-loop containing nucleoside triphosphate hydrolases"/>
    <property type="match status" value="1"/>
</dbReference>
<dbReference type="InterPro" id="IPR027417">
    <property type="entry name" value="P-loop_NTPase"/>
</dbReference>
<dbReference type="GO" id="GO:0000139">
    <property type="term" value="C:Golgi membrane"/>
    <property type="evidence" value="ECO:0007669"/>
    <property type="project" value="UniProtKB-SubCell"/>
</dbReference>
<evidence type="ECO:0000256" key="10">
    <source>
        <dbReference type="SAM" id="MobiDB-lite"/>
    </source>
</evidence>
<keyword evidence="3" id="KW-0808">Transferase</keyword>
<comment type="similarity">
    <text evidence="2">Belongs to the sulfotransferase 3 family.</text>
</comment>
<gene>
    <name evidence="12" type="ORF">PTSG_01658</name>
</gene>
<dbReference type="Gene3D" id="3.40.50.300">
    <property type="entry name" value="P-loop containing nucleotide triphosphate hydrolases"/>
    <property type="match status" value="1"/>
</dbReference>
<keyword evidence="5" id="KW-0735">Signal-anchor</keyword>
<evidence type="ECO:0000256" key="7">
    <source>
        <dbReference type="ARBA" id="ARBA00023034"/>
    </source>
</evidence>
<dbReference type="AlphaFoldDB" id="F2TYK5"/>
<evidence type="ECO:0000256" key="6">
    <source>
        <dbReference type="ARBA" id="ARBA00022989"/>
    </source>
</evidence>
<evidence type="ECO:0000256" key="5">
    <source>
        <dbReference type="ARBA" id="ARBA00022968"/>
    </source>
</evidence>
<dbReference type="InterPro" id="IPR007734">
    <property type="entry name" value="Heparan_SO4_2-O-STrfase"/>
</dbReference>
<comment type="subcellular location">
    <subcellularLocation>
        <location evidence="1">Golgi apparatus membrane</location>
        <topology evidence="1">Single-pass type II membrane protein</topology>
    </subcellularLocation>
</comment>
<keyword evidence="13" id="KW-1185">Reference proteome</keyword>
<dbReference type="Pfam" id="PF03567">
    <property type="entry name" value="Sulfotransfer_2"/>
    <property type="match status" value="1"/>
</dbReference>
<feature type="compositionally biased region" description="Low complexity" evidence="10">
    <location>
        <begin position="304"/>
        <end position="314"/>
    </location>
</feature>
<dbReference type="InterPro" id="IPR005331">
    <property type="entry name" value="Sulfotransferase"/>
</dbReference>